<evidence type="ECO:0000259" key="3">
    <source>
        <dbReference type="SMART" id="SM01360"/>
    </source>
</evidence>
<dbReference type="InterPro" id="IPR013783">
    <property type="entry name" value="Ig-like_fold"/>
</dbReference>
<evidence type="ECO:0000313" key="5">
    <source>
        <dbReference type="Proteomes" id="UP000177515"/>
    </source>
</evidence>
<dbReference type="InterPro" id="IPR002890">
    <property type="entry name" value="MG2"/>
</dbReference>
<evidence type="ECO:0000256" key="1">
    <source>
        <dbReference type="ARBA" id="ARBA00010556"/>
    </source>
</evidence>
<dbReference type="InterPro" id="IPR008930">
    <property type="entry name" value="Terpenoid_cyclase/PrenylTrfase"/>
</dbReference>
<dbReference type="Pfam" id="PF01835">
    <property type="entry name" value="MG2"/>
    <property type="match status" value="1"/>
</dbReference>
<evidence type="ECO:0000313" key="4">
    <source>
        <dbReference type="EMBL" id="AOZ10931.1"/>
    </source>
</evidence>
<evidence type="ECO:0008006" key="6">
    <source>
        <dbReference type="Google" id="ProtNLM"/>
    </source>
</evidence>
<proteinExistence type="inferred from homology"/>
<dbReference type="InterPro" id="IPR047565">
    <property type="entry name" value="Alpha-macroglob_thiol-ester_cl"/>
</dbReference>
<dbReference type="Gene3D" id="2.60.40.1930">
    <property type="match status" value="1"/>
</dbReference>
<accession>A0ABM6FG75</accession>
<gene>
    <name evidence="4" type="ORF">BKK80_30070</name>
</gene>
<dbReference type="InterPro" id="IPR051802">
    <property type="entry name" value="YfhM-like"/>
</dbReference>
<dbReference type="PANTHER" id="PTHR40094">
    <property type="entry name" value="ALPHA-2-MACROGLOBULIN HOMOLOG"/>
    <property type="match status" value="1"/>
</dbReference>
<dbReference type="PANTHER" id="PTHR40094:SF1">
    <property type="entry name" value="UBIQUITIN DOMAIN-CONTAINING PROTEIN"/>
    <property type="match status" value="1"/>
</dbReference>
<dbReference type="EMBL" id="CP017755">
    <property type="protein sequence ID" value="AOZ10931.1"/>
    <property type="molecule type" value="Genomic_DNA"/>
</dbReference>
<dbReference type="SUPFAM" id="SSF48239">
    <property type="entry name" value="Terpenoid cyclases/Protein prenyltransferases"/>
    <property type="match status" value="1"/>
</dbReference>
<name>A0ABM6FG75_9BURK</name>
<dbReference type="RefSeq" id="WP_071073429.1">
    <property type="nucleotide sequence ID" value="NZ_CP017755.1"/>
</dbReference>
<dbReference type="InterPro" id="IPR001599">
    <property type="entry name" value="Macroglobln_a2"/>
</dbReference>
<dbReference type="InterPro" id="IPR011625">
    <property type="entry name" value="A2M_N_BRD"/>
</dbReference>
<dbReference type="Proteomes" id="UP000177515">
    <property type="component" value="Chromosome 2"/>
</dbReference>
<sequence>MLSVAAGGPSAFAAGGATLETVPSSNYTALRGQSFFLLSDASFGSDQVAQVRLEAPGREYKAELQQYGGADILVYRVENPLAFLKAQKNLHRLDVKADYRGEGMANTLSYLWDNWYKKARRAWQRVLSFATRSQAVEDAPQFSMGDQIAQPTRFESNPQFAPLKGYPLVSRFRYPIWDAKEIEPPKGARLEGSSSEFLPRDAGNVMVPLGRLKPGLYIVEGIIGSYRAHTLLFISDTVAVIKSTAGGMLVWAADRRSGRPVAGASVAWSDGLGVLQSAGTGADGIAELKHASPERSYLLGQDADGGVFISENFYYDSEIYNTKLYAFTDRPLYRPGDEVRVKFMGRDFRSANESAPAAAGDIKLAVLDPNGAPIATLGARLTGDGGADVRFALPDNALAGGYTLRFDYGGNTYGGAFRVAEYIKPHFDINLALDKADYATGETVRGKIQLRYPDGKPVKAARLSVTLRAQQVTMVEGELRYAGMFPLKLEQQELVTDGSGNAALTLPPAKDPSRYVLTVFANDGAAYRVKVTRELLIARGATPYKLTAPANFTNAGQSVTFELAALAASTGAAQGPAQVPAKWELLRLESRSRTEGKLGAAANGVLSFPVRFEQPGSYTLSVKDAAGNLLAAASHWVAGDGLQTVPGNIEIVFDRDRYNVGDTAEALVTFPLPVEDALLTLERDRVERRGLLSKGGDWLSLQKVTDRQWRARIQVGRDFSPNMTFSVLYVKDGDYVFQNAGIAVAQPAIALTVKSDKAVYAPGETVTLDLGSAFDGKPVPANLTVSVVDEMVYVLQPEIAPSIVDFFYHPRRNNVRTTSSLNFIGYDLAASGLSGAGGPERGRYNERGVKVLERPRRDEQDTAAWVADLRTDASGRARVTFTMPDSLTRWRITVRAMAGDGMVGQRTASIRSDKDLYLKWTGPRHYRGEDAPRIDMVVFNQGARDAVADLVVTGAGLNLSQGVTLKRGANYLRLPVAGGALRGGVISAELKQQGRTVDRLQTTLRVEPSGWLSPRELVLPLTGAEAALNLPADAQDVRLRLVDSAASQFARVADDLLDYPYGCAEQTASRLIPLALARRSLAAAGADTGNTTQGLDALLRTQRQRLALLAGVNGQFGWWGDQVGDSALLTAYAYYADWLASRAVGISLPPEHWKRTLDAYRQAHNEPLLHRMLALWFIHEMELPVATQLGGVAAELSRPAGGAAAAVAAAGESLVFAAPDSPQGRRVATVLAAQLYRQIGQPLPEGLSSAADAAREALAADPAPLVQSLLRMDGKGAAAADVQALLARASAASPTIDRAVALIWLDKALGGGLSRGLAAQAQAVPRPPQGGWRAGRGALGLPEWRWTGAQPPATLSLGVPQRAEAASRSTDINAVVSYRSRMAEAASLPIGIERRLYRLVPVAGTKDDKEAGGSAPGTAGLDFVARPVKAGDKLDSNTLYVDEIVLTPRQGAYRYGLLEVPLPPGGEVEGTTWGLRIDGLPDPENKASGLQAFQRATTYEMGMLSYHQPVIALEHPAVLRQLVRFSLPGRFRLPPARFFRMYQPEAKALQGDGKTAAYPLTVE</sequence>
<dbReference type="Pfam" id="PF07703">
    <property type="entry name" value="A2M_BRD"/>
    <property type="match status" value="1"/>
</dbReference>
<dbReference type="Gene3D" id="2.60.40.10">
    <property type="entry name" value="Immunoglobulins"/>
    <property type="match status" value="1"/>
</dbReference>
<evidence type="ECO:0000259" key="2">
    <source>
        <dbReference type="SMART" id="SM01359"/>
    </source>
</evidence>
<reference evidence="4 5" key="1">
    <citation type="submission" date="2016-10" db="EMBL/GenBank/DDBJ databases">
        <title>Complete genome sequences of three Cupriavidus strains isolated from various Malaysian environments.</title>
        <authorList>
            <person name="Abdullah A.A.-A."/>
            <person name="Shafie N.A.H."/>
            <person name="Lau N.S."/>
        </authorList>
    </citation>
    <scope>NUCLEOTIDE SEQUENCE [LARGE SCALE GENOMIC DNA]</scope>
    <source>
        <strain evidence="4 5">USMAA1020</strain>
    </source>
</reference>
<dbReference type="Gene3D" id="1.50.10.20">
    <property type="match status" value="1"/>
</dbReference>
<dbReference type="SMART" id="SM01359">
    <property type="entry name" value="A2M_N_2"/>
    <property type="match status" value="1"/>
</dbReference>
<organism evidence="4 5">
    <name type="scientific">Cupriavidus malaysiensis</name>
    <dbReference type="NCBI Taxonomy" id="367825"/>
    <lineage>
        <taxon>Bacteria</taxon>
        <taxon>Pseudomonadati</taxon>
        <taxon>Pseudomonadota</taxon>
        <taxon>Betaproteobacteria</taxon>
        <taxon>Burkholderiales</taxon>
        <taxon>Burkholderiaceae</taxon>
        <taxon>Cupriavidus</taxon>
    </lineage>
</organism>
<feature type="domain" description="Alpha-2-macroglobulin" evidence="3">
    <location>
        <begin position="862"/>
        <end position="952"/>
    </location>
</feature>
<feature type="domain" description="Alpha-2-macroglobulin bait region" evidence="2">
    <location>
        <begin position="649"/>
        <end position="795"/>
    </location>
</feature>
<dbReference type="Pfam" id="PF00207">
    <property type="entry name" value="A2M"/>
    <property type="match status" value="1"/>
</dbReference>
<comment type="similarity">
    <text evidence="1">Belongs to the protease inhibitor I39 (alpha-2-macroglobulin) family. Bacterial alpha-2-macroglobulin subfamily.</text>
</comment>
<dbReference type="SMART" id="SM01360">
    <property type="entry name" value="A2M"/>
    <property type="match status" value="1"/>
</dbReference>
<dbReference type="SMART" id="SM01419">
    <property type="entry name" value="Thiol-ester_cl"/>
    <property type="match status" value="1"/>
</dbReference>
<keyword evidence="5" id="KW-1185">Reference proteome</keyword>
<protein>
    <recommendedName>
        <fullName evidence="6">Alpha-2-macroglobulin family protein</fullName>
    </recommendedName>
</protein>